<feature type="region of interest" description="Disordered" evidence="2">
    <location>
        <begin position="108"/>
        <end position="189"/>
    </location>
</feature>
<dbReference type="STRING" id="157652.A0A371GUI9"/>
<sequence length="498" mass="55867">MQHINTRARFQNHHPLMKTPNDSPKPRQHRNREQSSRFLPSPPISTIHSGECHSPVRRKLSSPGKGQRQAEEPGFTRHQLWPSSATTAKRNAGTLADHITEDRMIEQTAKNGSKENDRAVLGGSARHVARTVESPSSSSKKTGVHGRLSLDENAKSFSPRRNSIDSESDAAWRKGRARRGTSDSNLNSDSSVLKRFTLKTAVRRTNSLTVYKSSKSSWALSPGRSESPAMSVESMDKPMSFSSFKNPTTPTKVKGVEKFLNMGFDLFKSKKTGFSSSPPTLAFGLYNSEVVHNLRLLHNRFIQWRFANARAQAVNGNISHNAQSNLICVWDGLAKLQHSVLKKKIQFVREKLEMKIAFVLYSQCDMLNFWQMKLLEAWGSMERQHLQAITAIKECLHSVVCRVPLLEGARVNMQSTSIALRHASDLTASIKSTLTTFSSSEVDKIAATLSELAKVVAQEKQLLEEFYEHFQTICVFELQERSVKCNLAQLEVHIGGEW</sequence>
<reference evidence="3" key="1">
    <citation type="submission" date="2018-05" db="EMBL/GenBank/DDBJ databases">
        <title>Draft genome of Mucuna pruriens seed.</title>
        <authorList>
            <person name="Nnadi N.E."/>
            <person name="Vos R."/>
            <person name="Hasami M.H."/>
            <person name="Devisetty U.K."/>
            <person name="Aguiy J.C."/>
        </authorList>
    </citation>
    <scope>NUCLEOTIDE SEQUENCE [LARGE SCALE GENOMIC DNA]</scope>
    <source>
        <strain evidence="3">JCA_2017</strain>
    </source>
</reference>
<proteinExistence type="inferred from homology"/>
<dbReference type="OrthoDB" id="774923at2759"/>
<dbReference type="PANTHER" id="PTHR31807:SF31">
    <property type="entry name" value="QWRF MOTIF PROTEIN (DUF566)-RELATED"/>
    <property type="match status" value="1"/>
</dbReference>
<gene>
    <name evidence="3" type="primary">QWRF3</name>
    <name evidence="3" type="ORF">CR513_23426</name>
</gene>
<feature type="non-terminal residue" evidence="3">
    <location>
        <position position="1"/>
    </location>
</feature>
<evidence type="ECO:0000313" key="3">
    <source>
        <dbReference type="EMBL" id="RDX94211.1"/>
    </source>
</evidence>
<dbReference type="PANTHER" id="PTHR31807">
    <property type="entry name" value="AUGMIN FAMILY MEMBER"/>
    <property type="match status" value="1"/>
</dbReference>
<dbReference type="GO" id="GO:0005880">
    <property type="term" value="C:nuclear microtubule"/>
    <property type="evidence" value="ECO:0007669"/>
    <property type="project" value="TreeGrafter"/>
</dbReference>
<organism evidence="3 4">
    <name type="scientific">Mucuna pruriens</name>
    <name type="common">Velvet bean</name>
    <name type="synonym">Dolichos pruriens</name>
    <dbReference type="NCBI Taxonomy" id="157652"/>
    <lineage>
        <taxon>Eukaryota</taxon>
        <taxon>Viridiplantae</taxon>
        <taxon>Streptophyta</taxon>
        <taxon>Embryophyta</taxon>
        <taxon>Tracheophyta</taxon>
        <taxon>Spermatophyta</taxon>
        <taxon>Magnoliopsida</taxon>
        <taxon>eudicotyledons</taxon>
        <taxon>Gunneridae</taxon>
        <taxon>Pentapetalae</taxon>
        <taxon>rosids</taxon>
        <taxon>fabids</taxon>
        <taxon>Fabales</taxon>
        <taxon>Fabaceae</taxon>
        <taxon>Papilionoideae</taxon>
        <taxon>50 kb inversion clade</taxon>
        <taxon>NPAAA clade</taxon>
        <taxon>indigoferoid/millettioid clade</taxon>
        <taxon>Phaseoleae</taxon>
        <taxon>Mucuna</taxon>
    </lineage>
</organism>
<accession>A0A371GUI9</accession>
<dbReference type="GO" id="GO:0051225">
    <property type="term" value="P:spindle assembly"/>
    <property type="evidence" value="ECO:0007669"/>
    <property type="project" value="TreeGrafter"/>
</dbReference>
<dbReference type="GO" id="GO:0005737">
    <property type="term" value="C:cytoplasm"/>
    <property type="evidence" value="ECO:0007669"/>
    <property type="project" value="TreeGrafter"/>
</dbReference>
<dbReference type="Proteomes" id="UP000257109">
    <property type="component" value="Unassembled WGS sequence"/>
</dbReference>
<name>A0A371GUI9_MUCPR</name>
<dbReference type="InterPro" id="IPR007573">
    <property type="entry name" value="QWRF"/>
</dbReference>
<dbReference type="GO" id="GO:0008017">
    <property type="term" value="F:microtubule binding"/>
    <property type="evidence" value="ECO:0007669"/>
    <property type="project" value="TreeGrafter"/>
</dbReference>
<keyword evidence="4" id="KW-1185">Reference proteome</keyword>
<evidence type="ECO:0000313" key="4">
    <source>
        <dbReference type="Proteomes" id="UP000257109"/>
    </source>
</evidence>
<dbReference type="Pfam" id="PF04484">
    <property type="entry name" value="QWRF"/>
    <property type="match status" value="1"/>
</dbReference>
<dbReference type="AlphaFoldDB" id="A0A371GUI9"/>
<protein>
    <submittedName>
        <fullName evidence="3">QWRF motif-containing protein 3</fullName>
    </submittedName>
</protein>
<evidence type="ECO:0000256" key="2">
    <source>
        <dbReference type="SAM" id="MobiDB-lite"/>
    </source>
</evidence>
<comment type="caution">
    <text evidence="3">The sequence shown here is derived from an EMBL/GenBank/DDBJ whole genome shotgun (WGS) entry which is preliminary data.</text>
</comment>
<evidence type="ECO:0000256" key="1">
    <source>
        <dbReference type="ARBA" id="ARBA00010016"/>
    </source>
</evidence>
<feature type="region of interest" description="Disordered" evidence="2">
    <location>
        <begin position="1"/>
        <end position="87"/>
    </location>
</feature>
<dbReference type="EMBL" id="QJKJ01004425">
    <property type="protein sequence ID" value="RDX94211.1"/>
    <property type="molecule type" value="Genomic_DNA"/>
</dbReference>
<comment type="similarity">
    <text evidence="1">Belongs to the QWRF family.</text>
</comment>